<dbReference type="Proteomes" id="UP001159329">
    <property type="component" value="Unassembled WGS sequence"/>
</dbReference>
<keyword evidence="2" id="KW-1133">Transmembrane helix</keyword>
<name>A0AA42L8R2_9GAMM</name>
<accession>A0AA42L8R2</accession>
<feature type="transmembrane region" description="Helical" evidence="2">
    <location>
        <begin position="183"/>
        <end position="201"/>
    </location>
</feature>
<proteinExistence type="predicted"/>
<feature type="transmembrane region" description="Helical" evidence="2">
    <location>
        <begin position="224"/>
        <end position="243"/>
    </location>
</feature>
<feature type="coiled-coil region" evidence="1">
    <location>
        <begin position="123"/>
        <end position="161"/>
    </location>
</feature>
<gene>
    <name evidence="3" type="ORF">N7644_17335</name>
</gene>
<keyword evidence="2" id="KW-0472">Membrane</keyword>
<keyword evidence="1" id="KW-0175">Coiled coil</keyword>
<dbReference type="RefSeq" id="WP_279696854.1">
    <property type="nucleotide sequence ID" value="NZ_JAOEEO010000008.1"/>
</dbReference>
<reference evidence="3" key="1">
    <citation type="submission" date="2022-09" db="EMBL/GenBank/DDBJ databases">
        <title>Intensive care unit water sources are persistently colonized with multi-drug resistant bacteria and are the site of extensive horizontal gene transfer of antibiotic resistance genes.</title>
        <authorList>
            <person name="Diorio-Toth L."/>
        </authorList>
    </citation>
    <scope>NUCLEOTIDE SEQUENCE</scope>
    <source>
        <strain evidence="3">GD04005</strain>
    </source>
</reference>
<keyword evidence="2" id="KW-0812">Transmembrane</keyword>
<evidence type="ECO:0000256" key="2">
    <source>
        <dbReference type="SAM" id="Phobius"/>
    </source>
</evidence>
<sequence>MGGIDNKNELLNDHNKAIQVFNIFLDREDIKKEIEKNFGSKDYLDRISRYLEDSKKILENLDELDDESHLAAWAQVISIKREITEWNFQWEDEKEFIGHLVPITQLAYSLQSILGNINKIKKLKEYEESAKGIINDLNEQKKDLEATISQSKILSDDLKNKKINEIFEDDSESFKKIARRYEISFYMVLAFLFLYFFGWYVEIDTSNFKFKFAEQFHGNHTPTFYIQKISLLILSTTLAAFLLKRSFMNRRLADEAYRTAKELDALPRYMEGMPDEMKEKLRFDLAYKYFGNGIHHNSYTGGENLIHENIKANTEFLKSVKDLSSSNVDKAKSESDQ</sequence>
<evidence type="ECO:0000256" key="1">
    <source>
        <dbReference type="SAM" id="Coils"/>
    </source>
</evidence>
<evidence type="ECO:0000313" key="4">
    <source>
        <dbReference type="Proteomes" id="UP001159329"/>
    </source>
</evidence>
<dbReference type="EMBL" id="JAOEEO010000008">
    <property type="protein sequence ID" value="MDH0565433.1"/>
    <property type="molecule type" value="Genomic_DNA"/>
</dbReference>
<dbReference type="AlphaFoldDB" id="A0AA42L8R2"/>
<evidence type="ECO:0000313" key="3">
    <source>
        <dbReference type="EMBL" id="MDH0565433.1"/>
    </source>
</evidence>
<comment type="caution">
    <text evidence="3">The sequence shown here is derived from an EMBL/GenBank/DDBJ whole genome shotgun (WGS) entry which is preliminary data.</text>
</comment>
<organism evidence="3 4">
    <name type="scientific">Acinetobacter courvalinii</name>
    <dbReference type="NCBI Taxonomy" id="280147"/>
    <lineage>
        <taxon>Bacteria</taxon>
        <taxon>Pseudomonadati</taxon>
        <taxon>Pseudomonadota</taxon>
        <taxon>Gammaproteobacteria</taxon>
        <taxon>Moraxellales</taxon>
        <taxon>Moraxellaceae</taxon>
        <taxon>Acinetobacter</taxon>
    </lineage>
</organism>
<protein>
    <submittedName>
        <fullName evidence="3">Uncharacterized protein</fullName>
    </submittedName>
</protein>